<dbReference type="PRINTS" id="PR00080">
    <property type="entry name" value="SDRFAMILY"/>
</dbReference>
<keyword evidence="5" id="KW-1133">Transmembrane helix</keyword>
<dbReference type="SUPFAM" id="SSF51735">
    <property type="entry name" value="NAD(P)-binding Rossmann-fold domains"/>
    <property type="match status" value="1"/>
</dbReference>
<dbReference type="InterPro" id="IPR036291">
    <property type="entry name" value="NAD(P)-bd_dom_sf"/>
</dbReference>
<keyword evidence="8" id="KW-0472">Membrane</keyword>
<keyword evidence="3" id="KW-0812">Transmembrane</keyword>
<evidence type="ECO:0000256" key="8">
    <source>
        <dbReference type="ARBA" id="ARBA00023136"/>
    </source>
</evidence>
<keyword evidence="4" id="KW-0521">NADP</keyword>
<evidence type="ECO:0000256" key="5">
    <source>
        <dbReference type="ARBA" id="ARBA00022989"/>
    </source>
</evidence>
<evidence type="ECO:0000256" key="12">
    <source>
        <dbReference type="RuleBase" id="RU000363"/>
    </source>
</evidence>
<dbReference type="PRINTS" id="PR00081">
    <property type="entry name" value="GDHRDH"/>
</dbReference>
<dbReference type="AlphaFoldDB" id="A0A9P9IJI0"/>
<evidence type="ECO:0000256" key="4">
    <source>
        <dbReference type="ARBA" id="ARBA00022857"/>
    </source>
</evidence>
<evidence type="ECO:0000256" key="7">
    <source>
        <dbReference type="ARBA" id="ARBA00023098"/>
    </source>
</evidence>
<evidence type="ECO:0000256" key="11">
    <source>
        <dbReference type="ARBA" id="ARBA00082544"/>
    </source>
</evidence>
<name>A0A9P9IJI0_9HYPO</name>
<dbReference type="PANTHER" id="PTHR24322">
    <property type="entry name" value="PKSB"/>
    <property type="match status" value="1"/>
</dbReference>
<dbReference type="EMBL" id="JAGMUV010000024">
    <property type="protein sequence ID" value="KAH7121550.1"/>
    <property type="molecule type" value="Genomic_DNA"/>
</dbReference>
<proteinExistence type="inferred from homology"/>
<comment type="caution">
    <text evidence="13">The sequence shown here is derived from an EMBL/GenBank/DDBJ whole genome shotgun (WGS) entry which is preliminary data.</text>
</comment>
<evidence type="ECO:0000256" key="1">
    <source>
        <dbReference type="ARBA" id="ARBA00004141"/>
    </source>
</evidence>
<dbReference type="InterPro" id="IPR020904">
    <property type="entry name" value="Sc_DH/Rdtase_CS"/>
</dbReference>
<dbReference type="PROSITE" id="PS00061">
    <property type="entry name" value="ADH_SHORT"/>
    <property type="match status" value="1"/>
</dbReference>
<evidence type="ECO:0000313" key="13">
    <source>
        <dbReference type="EMBL" id="KAH7121550.1"/>
    </source>
</evidence>
<gene>
    <name evidence="13" type="ORF">EDB81DRAFT_913746</name>
</gene>
<accession>A0A9P9IJI0</accession>
<dbReference type="OrthoDB" id="10253736at2759"/>
<evidence type="ECO:0000256" key="10">
    <source>
        <dbReference type="ARBA" id="ARBA00068717"/>
    </source>
</evidence>
<keyword evidence="6" id="KW-0560">Oxidoreductase</keyword>
<sequence>MADVLFAPFKAVGLLARQPILPAAALTFLAYGPPHLVGQVLNHPLIRRYAGEQHLKASLNAFLAIGFVRLLNRLANRWARNNWRLTRQPGWEWTKEIAVVTGGCSGIGKCIVIGLAQKGVKVVILDVQALPADLARIDQILYWKCDITSSSAVKDAADNIRQTIGHPSILINNAGIATPHSILETTEGYLTKIFRVNTFALWFTAREFLPTMVLRNKGHVITIASIASFSTLPTTVDYAATKAGALAFHEGLSGEIKHVPKAPGIITTVVHPYWTKTGMTAEHVDKIQRTQGALMQPEDVAKEVLKQIWSCRGGQVVVPSSMSWLSAVRGFPNWVQEFLTDIVGRSVAE</sequence>
<evidence type="ECO:0000256" key="3">
    <source>
        <dbReference type="ARBA" id="ARBA00022692"/>
    </source>
</evidence>
<dbReference type="FunFam" id="3.40.50.720:FF:000131">
    <property type="entry name" value="Short-chain dehydrogenase/reductase 3"/>
    <property type="match status" value="1"/>
</dbReference>
<comment type="subcellular location">
    <subcellularLocation>
        <location evidence="1">Membrane</location>
        <topology evidence="1">Multi-pass membrane protein</topology>
    </subcellularLocation>
</comment>
<dbReference type="Pfam" id="PF00106">
    <property type="entry name" value="adh_short"/>
    <property type="match status" value="1"/>
</dbReference>
<organism evidence="13 14">
    <name type="scientific">Dactylonectria macrodidyma</name>
    <dbReference type="NCBI Taxonomy" id="307937"/>
    <lineage>
        <taxon>Eukaryota</taxon>
        <taxon>Fungi</taxon>
        <taxon>Dikarya</taxon>
        <taxon>Ascomycota</taxon>
        <taxon>Pezizomycotina</taxon>
        <taxon>Sordariomycetes</taxon>
        <taxon>Hypocreomycetidae</taxon>
        <taxon>Hypocreales</taxon>
        <taxon>Nectriaceae</taxon>
        <taxon>Dactylonectria</taxon>
    </lineage>
</organism>
<dbReference type="InterPro" id="IPR002347">
    <property type="entry name" value="SDR_fam"/>
</dbReference>
<keyword evidence="7" id="KW-0443">Lipid metabolism</keyword>
<comment type="similarity">
    <text evidence="2 12">Belongs to the short-chain dehydrogenases/reductases (SDR) family.</text>
</comment>
<dbReference type="Proteomes" id="UP000738349">
    <property type="component" value="Unassembled WGS sequence"/>
</dbReference>
<keyword evidence="14" id="KW-1185">Reference proteome</keyword>
<dbReference type="GO" id="GO:0016020">
    <property type="term" value="C:membrane"/>
    <property type="evidence" value="ECO:0007669"/>
    <property type="project" value="UniProtKB-SubCell"/>
</dbReference>
<evidence type="ECO:0000256" key="6">
    <source>
        <dbReference type="ARBA" id="ARBA00023002"/>
    </source>
</evidence>
<comment type="function">
    <text evidence="9">Catalyzes the reduction of all-trans-retinal to all-trans-retinol in the presence of NADPH.</text>
</comment>
<dbReference type="PANTHER" id="PTHR24322:SF736">
    <property type="entry name" value="RETINOL DEHYDROGENASE 10"/>
    <property type="match status" value="1"/>
</dbReference>
<evidence type="ECO:0000313" key="14">
    <source>
        <dbReference type="Proteomes" id="UP000738349"/>
    </source>
</evidence>
<dbReference type="GO" id="GO:0052650">
    <property type="term" value="F:all-trans-retinol dehydrogenase (NADP+) activity"/>
    <property type="evidence" value="ECO:0007669"/>
    <property type="project" value="UniProtKB-ARBA"/>
</dbReference>
<evidence type="ECO:0000256" key="2">
    <source>
        <dbReference type="ARBA" id="ARBA00006484"/>
    </source>
</evidence>
<evidence type="ECO:0000256" key="9">
    <source>
        <dbReference type="ARBA" id="ARBA00059620"/>
    </source>
</evidence>
<dbReference type="Gene3D" id="3.40.50.720">
    <property type="entry name" value="NAD(P)-binding Rossmann-like Domain"/>
    <property type="match status" value="1"/>
</dbReference>
<protein>
    <recommendedName>
        <fullName evidence="10">Short-chain dehydrogenase/reductase 3</fullName>
    </recommendedName>
    <alternativeName>
        <fullName evidence="11">Retinal short-chain dehydrogenase/reductase 1</fullName>
    </alternativeName>
</protein>
<reference evidence="13" key="1">
    <citation type="journal article" date="2021" name="Nat. Commun.">
        <title>Genetic determinants of endophytism in the Arabidopsis root mycobiome.</title>
        <authorList>
            <person name="Mesny F."/>
            <person name="Miyauchi S."/>
            <person name="Thiergart T."/>
            <person name="Pickel B."/>
            <person name="Atanasova L."/>
            <person name="Karlsson M."/>
            <person name="Huettel B."/>
            <person name="Barry K.W."/>
            <person name="Haridas S."/>
            <person name="Chen C."/>
            <person name="Bauer D."/>
            <person name="Andreopoulos W."/>
            <person name="Pangilinan J."/>
            <person name="LaButti K."/>
            <person name="Riley R."/>
            <person name="Lipzen A."/>
            <person name="Clum A."/>
            <person name="Drula E."/>
            <person name="Henrissat B."/>
            <person name="Kohler A."/>
            <person name="Grigoriev I.V."/>
            <person name="Martin F.M."/>
            <person name="Hacquard S."/>
        </authorList>
    </citation>
    <scope>NUCLEOTIDE SEQUENCE</scope>
    <source>
        <strain evidence="13">MPI-CAGE-AT-0147</strain>
    </source>
</reference>